<organism evidence="2 3">
    <name type="scientific">Zymoseptoria tritici (strain ST99CH_3D7)</name>
    <dbReference type="NCBI Taxonomy" id="1276538"/>
    <lineage>
        <taxon>Eukaryota</taxon>
        <taxon>Fungi</taxon>
        <taxon>Dikarya</taxon>
        <taxon>Ascomycota</taxon>
        <taxon>Pezizomycotina</taxon>
        <taxon>Dothideomycetes</taxon>
        <taxon>Dothideomycetidae</taxon>
        <taxon>Mycosphaerellales</taxon>
        <taxon>Mycosphaerellaceae</taxon>
        <taxon>Zymoseptoria</taxon>
    </lineage>
</organism>
<name>A0A1X7RKM3_ZYMT9</name>
<keyword evidence="3" id="KW-1185">Reference proteome</keyword>
<evidence type="ECO:0000256" key="1">
    <source>
        <dbReference type="SAM" id="MobiDB-lite"/>
    </source>
</evidence>
<accession>A0A1X7RKM3</accession>
<proteinExistence type="predicted"/>
<dbReference type="EMBL" id="LT853693">
    <property type="protein sequence ID" value="SMQ47973.1"/>
    <property type="molecule type" value="Genomic_DNA"/>
</dbReference>
<evidence type="ECO:0000313" key="3">
    <source>
        <dbReference type="Proteomes" id="UP000215127"/>
    </source>
</evidence>
<feature type="region of interest" description="Disordered" evidence="1">
    <location>
        <begin position="81"/>
        <end position="115"/>
    </location>
</feature>
<protein>
    <submittedName>
        <fullName evidence="2">Uncharacterized protein</fullName>
    </submittedName>
</protein>
<gene>
    <name evidence="2" type="ORF">ZT3D7_G3122</name>
</gene>
<sequence>MCYQPSTTYSGCGCPRPLTNVVKCSEADLVDNFCPSLKPFEDRVGNRICRKHYQELVAAVKSLCKKNGLWQEARSAAKLDRLEEGKYSDGEETEEVSGDEDDGEDSGWDDGWPAVLYSGGLEEKLAEECASV</sequence>
<feature type="compositionally biased region" description="Acidic residues" evidence="1">
    <location>
        <begin position="90"/>
        <end position="108"/>
    </location>
</feature>
<evidence type="ECO:0000313" key="2">
    <source>
        <dbReference type="EMBL" id="SMQ47973.1"/>
    </source>
</evidence>
<dbReference type="AlphaFoldDB" id="A0A1X7RKM3"/>
<reference evidence="2 3" key="1">
    <citation type="submission" date="2016-06" db="EMBL/GenBank/DDBJ databases">
        <authorList>
            <person name="Kjaerup R.B."/>
            <person name="Dalgaard T.S."/>
            <person name="Juul-Madsen H.R."/>
        </authorList>
    </citation>
    <scope>NUCLEOTIDE SEQUENCE [LARGE SCALE GENOMIC DNA]</scope>
</reference>
<dbReference type="Proteomes" id="UP000215127">
    <property type="component" value="Chromosome 2"/>
</dbReference>